<dbReference type="InterPro" id="IPR002049">
    <property type="entry name" value="LE_dom"/>
</dbReference>
<feature type="domain" description="Laminin EGF-like" evidence="16">
    <location>
        <begin position="1089"/>
        <end position="1135"/>
    </location>
</feature>
<dbReference type="CDD" id="cd00055">
    <property type="entry name" value="EGF_Lam"/>
    <property type="match status" value="11"/>
</dbReference>
<feature type="compositionally biased region" description="Basic residues" evidence="14">
    <location>
        <begin position="538"/>
        <end position="549"/>
    </location>
</feature>
<dbReference type="SMART" id="SM00180">
    <property type="entry name" value="EGF_Lam"/>
    <property type="match status" value="11"/>
</dbReference>
<reference evidence="19" key="1">
    <citation type="submission" date="2025-08" db="UniProtKB">
        <authorList>
            <consortium name="Ensembl"/>
        </authorList>
    </citation>
    <scope>IDENTIFICATION</scope>
</reference>
<feature type="disulfide bond" evidence="12">
    <location>
        <begin position="752"/>
        <end position="769"/>
    </location>
</feature>
<dbReference type="GO" id="GO:0009888">
    <property type="term" value="P:tissue development"/>
    <property type="evidence" value="ECO:0007669"/>
    <property type="project" value="TreeGrafter"/>
</dbReference>
<feature type="domain" description="Laminin N-terminal" evidence="18">
    <location>
        <begin position="25"/>
        <end position="262"/>
    </location>
</feature>
<dbReference type="PANTHER" id="PTHR10574:SF279">
    <property type="entry name" value="LAMININ SUBUNIT BETA 4"/>
    <property type="match status" value="1"/>
</dbReference>
<feature type="region of interest" description="Disordered" evidence="14">
    <location>
        <begin position="538"/>
        <end position="559"/>
    </location>
</feature>
<dbReference type="GO" id="GO:0007155">
    <property type="term" value="P:cell adhesion"/>
    <property type="evidence" value="ECO:0007669"/>
    <property type="project" value="UniProtKB-KW"/>
</dbReference>
<dbReference type="Pfam" id="PF24999">
    <property type="entry name" value="LAMB4"/>
    <property type="match status" value="1"/>
</dbReference>
<dbReference type="FunFam" id="2.10.25.10:FF:000209">
    <property type="entry name" value="Laminin subunit alpha 5"/>
    <property type="match status" value="1"/>
</dbReference>
<dbReference type="GO" id="GO:0009887">
    <property type="term" value="P:animal organ morphogenesis"/>
    <property type="evidence" value="ECO:0007669"/>
    <property type="project" value="TreeGrafter"/>
</dbReference>
<evidence type="ECO:0000256" key="14">
    <source>
        <dbReference type="SAM" id="MobiDB-lite"/>
    </source>
</evidence>
<keyword evidence="8 13" id="KW-0175">Coiled coil</keyword>
<evidence type="ECO:0000259" key="16">
    <source>
        <dbReference type="PROSITE" id="PS50027"/>
    </source>
</evidence>
<dbReference type="PROSITE" id="PS01248">
    <property type="entry name" value="EGF_LAM_1"/>
    <property type="match status" value="3"/>
</dbReference>
<keyword evidence="3" id="KW-0272">Extracellular matrix</keyword>
<dbReference type="Pfam" id="PF24973">
    <property type="entry name" value="EGF_LMN_ATRN"/>
    <property type="match status" value="2"/>
</dbReference>
<dbReference type="FunFam" id="2.10.25.10:FF:000065">
    <property type="entry name" value="Laminin subunit beta 1"/>
    <property type="match status" value="1"/>
</dbReference>
<dbReference type="InterPro" id="IPR013015">
    <property type="entry name" value="Laminin_IV_B"/>
</dbReference>
<organism evidence="19 20">
    <name type="scientific">Astyanax mexicanus</name>
    <name type="common">Blind cave fish</name>
    <name type="synonym">Astyanax fasciatus mexicanus</name>
    <dbReference type="NCBI Taxonomy" id="7994"/>
    <lineage>
        <taxon>Eukaryota</taxon>
        <taxon>Metazoa</taxon>
        <taxon>Chordata</taxon>
        <taxon>Craniata</taxon>
        <taxon>Vertebrata</taxon>
        <taxon>Euteleostomi</taxon>
        <taxon>Actinopterygii</taxon>
        <taxon>Neopterygii</taxon>
        <taxon>Teleostei</taxon>
        <taxon>Ostariophysi</taxon>
        <taxon>Characiformes</taxon>
        <taxon>Characoidei</taxon>
        <taxon>Acestrorhamphidae</taxon>
        <taxon>Acestrorhamphinae</taxon>
        <taxon>Astyanax</taxon>
    </lineage>
</organism>
<dbReference type="Gene3D" id="2.10.25.10">
    <property type="entry name" value="Laminin"/>
    <property type="match status" value="11"/>
</dbReference>
<feature type="domain" description="Laminin EGF-like" evidence="16">
    <location>
        <begin position="351"/>
        <end position="401"/>
    </location>
</feature>
<dbReference type="FunFam" id="2.10.25.10:FF:000280">
    <property type="entry name" value="Laminin subunit beta 4"/>
    <property type="match status" value="1"/>
</dbReference>
<keyword evidence="11 12" id="KW-0424">Laminin EGF-like domain</keyword>
<keyword evidence="2" id="KW-0964">Secreted</keyword>
<evidence type="ECO:0000256" key="8">
    <source>
        <dbReference type="ARBA" id="ARBA00023054"/>
    </source>
</evidence>
<dbReference type="Pfam" id="PF21199">
    <property type="entry name" value="LAMININ_IV_B"/>
    <property type="match status" value="1"/>
</dbReference>
<keyword evidence="4 15" id="KW-0732">Signal</keyword>
<feature type="coiled-coil region" evidence="13">
    <location>
        <begin position="1493"/>
        <end position="1520"/>
    </location>
</feature>
<feature type="disulfide bond" evidence="12">
    <location>
        <begin position="875"/>
        <end position="889"/>
    </location>
</feature>
<name>A0A8B9LQI1_ASTMX</name>
<feature type="domain" description="Laminin EGF-like" evidence="16">
    <location>
        <begin position="798"/>
        <end position="843"/>
    </location>
</feature>
<keyword evidence="10" id="KW-0325">Glycoprotein</keyword>
<evidence type="ECO:0000256" key="2">
    <source>
        <dbReference type="ARBA" id="ARBA00022525"/>
    </source>
</evidence>
<dbReference type="InterPro" id="IPR008211">
    <property type="entry name" value="Laminin_N"/>
</dbReference>
<feature type="disulfide bond" evidence="12">
    <location>
        <begin position="819"/>
        <end position="828"/>
    </location>
</feature>
<feature type="disulfide bond" evidence="12">
    <location>
        <begin position="975"/>
        <end position="984"/>
    </location>
</feature>
<feature type="domain" description="Laminin EGF-like" evidence="16">
    <location>
        <begin position="844"/>
        <end position="891"/>
    </location>
</feature>
<feature type="disulfide bond" evidence="12">
    <location>
        <begin position="798"/>
        <end position="810"/>
    </location>
</feature>
<comment type="caution">
    <text evidence="12">Lacks conserved residue(s) required for the propagation of feature annotation.</text>
</comment>
<feature type="disulfide bond" evidence="12">
    <location>
        <begin position="321"/>
        <end position="330"/>
    </location>
</feature>
<dbReference type="SMART" id="SM00181">
    <property type="entry name" value="EGF"/>
    <property type="match status" value="9"/>
</dbReference>
<evidence type="ECO:0000256" key="9">
    <source>
        <dbReference type="ARBA" id="ARBA00023157"/>
    </source>
</evidence>
<evidence type="ECO:0000256" key="15">
    <source>
        <dbReference type="SAM" id="SignalP"/>
    </source>
</evidence>
<dbReference type="PROSITE" id="PS50027">
    <property type="entry name" value="EGF_LAM_2"/>
    <property type="match status" value="9"/>
</dbReference>
<protein>
    <submittedName>
        <fullName evidence="19">Laminin, beta 4</fullName>
    </submittedName>
</protein>
<feature type="disulfide bond" evidence="12">
    <location>
        <begin position="1091"/>
        <end position="1108"/>
    </location>
</feature>
<dbReference type="InterPro" id="IPR050440">
    <property type="entry name" value="Laminin/Netrin_ECM"/>
</dbReference>
<evidence type="ECO:0000256" key="3">
    <source>
        <dbReference type="ARBA" id="ARBA00022530"/>
    </source>
</evidence>
<feature type="disulfide bond" evidence="12">
    <location>
        <begin position="385"/>
        <end position="399"/>
    </location>
</feature>
<dbReference type="FunFam" id="2.10.25.10:FF:000084">
    <property type="entry name" value="Laminin subunit alpha 3"/>
    <property type="match status" value="1"/>
</dbReference>
<feature type="domain" description="Laminin EGF-like" evidence="16">
    <location>
        <begin position="750"/>
        <end position="797"/>
    </location>
</feature>
<feature type="disulfide bond" evidence="12">
    <location>
        <begin position="373"/>
        <end position="382"/>
    </location>
</feature>
<comment type="subcellular location">
    <subcellularLocation>
        <location evidence="1">Secreted</location>
        <location evidence="1">Extracellular space</location>
        <location evidence="1">Extracellular matrix</location>
        <location evidence="1">Basement membrane</location>
    </subcellularLocation>
</comment>
<feature type="disulfide bond" evidence="12">
    <location>
        <begin position="266"/>
        <end position="275"/>
    </location>
</feature>
<feature type="disulfide bond" evidence="12">
    <location>
        <begin position="800"/>
        <end position="817"/>
    </location>
</feature>
<dbReference type="Proteomes" id="UP000694621">
    <property type="component" value="Unplaced"/>
</dbReference>
<evidence type="ECO:0000313" key="20">
    <source>
        <dbReference type="Proteomes" id="UP000694621"/>
    </source>
</evidence>
<proteinExistence type="predicted"/>
<feature type="domain" description="Laminin EGF-like" evidence="16">
    <location>
        <begin position="1003"/>
        <end position="1057"/>
    </location>
</feature>
<dbReference type="PROSITE" id="PS51117">
    <property type="entry name" value="LAMININ_NTER"/>
    <property type="match status" value="1"/>
</dbReference>
<feature type="disulfide bond" evidence="12">
    <location>
        <begin position="1089"/>
        <end position="1101"/>
    </location>
</feature>
<dbReference type="SMART" id="SM00136">
    <property type="entry name" value="LamNT"/>
    <property type="match status" value="1"/>
</dbReference>
<dbReference type="FunFam" id="2.10.25.10:FF:000011">
    <property type="entry name" value="Cadherin EGF LAG seven-pass G-type receptor"/>
    <property type="match status" value="1"/>
</dbReference>
<accession>A0A8B9LQI1</accession>
<dbReference type="InterPro" id="IPR056558">
    <property type="entry name" value="LAMB1-4_helical"/>
</dbReference>
<evidence type="ECO:0000256" key="7">
    <source>
        <dbReference type="ARBA" id="ARBA00022889"/>
    </source>
</evidence>
<feature type="chain" id="PRO_5034656980" evidence="15">
    <location>
        <begin position="21"/>
        <end position="1655"/>
    </location>
</feature>
<feature type="disulfide bond" evidence="12">
    <location>
        <begin position="863"/>
        <end position="872"/>
    </location>
</feature>
<evidence type="ECO:0000259" key="18">
    <source>
        <dbReference type="PROSITE" id="PS51117"/>
    </source>
</evidence>
<evidence type="ECO:0000256" key="11">
    <source>
        <dbReference type="ARBA" id="ARBA00023292"/>
    </source>
</evidence>
<evidence type="ECO:0000259" key="17">
    <source>
        <dbReference type="PROSITE" id="PS51116"/>
    </source>
</evidence>
<evidence type="ECO:0000256" key="1">
    <source>
        <dbReference type="ARBA" id="ARBA00004302"/>
    </source>
</evidence>
<feature type="disulfide bond" evidence="12">
    <location>
        <begin position="771"/>
        <end position="780"/>
    </location>
</feature>
<dbReference type="PROSITE" id="PS51116">
    <property type="entry name" value="LAMININ_IVB"/>
    <property type="match status" value="1"/>
</dbReference>
<dbReference type="InterPro" id="IPR000742">
    <property type="entry name" value="EGF"/>
</dbReference>
<dbReference type="SUPFAM" id="SSF57196">
    <property type="entry name" value="EGF/Laminin"/>
    <property type="match status" value="11"/>
</dbReference>
<evidence type="ECO:0000313" key="19">
    <source>
        <dbReference type="Ensembl" id="ENSAMXP00005055053.1"/>
    </source>
</evidence>
<keyword evidence="7" id="KW-0130">Cell adhesion</keyword>
<dbReference type="FunFam" id="2.10.25.10:FF:000130">
    <property type="entry name" value="Laminin subunit beta 1"/>
    <property type="match status" value="1"/>
</dbReference>
<feature type="domain" description="Laminin EGF-like" evidence="16">
    <location>
        <begin position="236"/>
        <end position="298"/>
    </location>
</feature>
<evidence type="ECO:0000256" key="6">
    <source>
        <dbReference type="ARBA" id="ARBA00022869"/>
    </source>
</evidence>
<evidence type="ECO:0000256" key="5">
    <source>
        <dbReference type="ARBA" id="ARBA00022737"/>
    </source>
</evidence>
<dbReference type="PRINTS" id="PR00011">
    <property type="entry name" value="EGFLAMININ"/>
</dbReference>
<keyword evidence="5" id="KW-0677">Repeat</keyword>
<feature type="domain" description="Laminin EGF-like" evidence="16">
    <location>
        <begin position="951"/>
        <end position="1002"/>
    </location>
</feature>
<feature type="coiled-coil region" evidence="13">
    <location>
        <begin position="1551"/>
        <end position="1640"/>
    </location>
</feature>
<dbReference type="Pfam" id="PF00053">
    <property type="entry name" value="EGF_laminin"/>
    <property type="match status" value="9"/>
</dbReference>
<feature type="coiled-coil region" evidence="13">
    <location>
        <begin position="1369"/>
        <end position="1419"/>
    </location>
</feature>
<dbReference type="Ensembl" id="ENSAMXT00005059521.1">
    <property type="protein sequence ID" value="ENSAMXP00005055053.1"/>
    <property type="gene ID" value="ENSAMXG00005024579.1"/>
</dbReference>
<dbReference type="Gene3D" id="2.60.120.260">
    <property type="entry name" value="Galactose-binding domain-like"/>
    <property type="match status" value="1"/>
</dbReference>
<dbReference type="InterPro" id="IPR056860">
    <property type="entry name" value="LAMB4_dom"/>
</dbReference>
<sequence length="1655" mass="183318">MAQEDISTLLLLMLLVPVQLQDNCNGGSCHPNLGDLMVGRAAQLSATSTCGMNGPQNYCILGYLEDEQKCFNCDSRSPYDRHNNHHSHRIENIITTFEPERKMKWWQSENGVQRVSIRLDLKTVFQFSHLVLTFKSFRPAAMLVERSKDFGRTWKVFRYFSADCANDFPGVSQGPAESIDDLICDSRYSGSEPSTDGELVLKALDPNFHIYDPYDPTIQGLHFLLFFLRLKKSNKCNCNGHSERCHFDLNRYMATGQVSGGVCEDCRNNRIGAQCEQCQPGYYRDPQRPIEDPAACIPCACHSAGSVDGGLCDPVSGRCVCKQNVEGERCDRCISGFFGLSQGDNSGCQRCRCNSLGSKSTSPCDQTTGQCICEDFAHGPECDQCVAGYWGLGNTVYGCLPCDCDVGGAFSTVCLSVSGQCQCRANMIGLSCSEPAPGYFLAPLDFYLYEAENAAPLETKCSYYLVAPTASRPTPRPYCSPGTPAHKPPPTPYPTIHFETPSPAPPTEPPTLPRCEQYFRSRGYEFTLSDGKFVVVKRERRQSRKRRQSQRTISLQPGSSHQIIFRPHTPDVTVTWTGPGFVRVQNGAGLRFAVTNIPLNLNYHFVIRYEAESTDDWTATVKVVPLGLYDENCPYDSSEKTVTLLSTRRAATLDTPVCLSSGVRYYVDITFERQSTPDPYCRSHILIDSMGLIPKIESLPNFCSERALAEYQQYQCVELVERAGEHTLPEVCEQLVSSMSAYIHNGAIACKCNPEGSFSSSCSKFGGQCDCKPNVIGRCCDTCAPLTYGFGPNGCSACNCEPSGSKAEVCDHRTGQCPCRNEVTGQRCDRCLPGYFGFPNCKRCQCNGLADLCDPVTGLCLNCKEHSTGPHCERCVEGYFGDPVSRETCLPCRCPDVKGSGRFFARSCTKDPNALVPTCECEEGHQGFQCDSCAPGYYGNLLLPGARCTECPCNNNIDPGDGEACDAVSGECLHCLHNTHGPNCQTCKPGYYGNALLQDCRECTCDRLGAELTRCPPDGPCFCDAVTGQCPCRAGVVGVLCDQCEDGYWNLHSGCVPCNCNSQHSLSKLCDKVTLKYTSHKATLLMKSCDCNMEGTVFPGCDPYTGECMCRPGVSGIFCDECSPGHNPAFPACEPCHACSLLWEKKVTDITKAVAEMASLPRPPNVNDVRLQKWMQELEEKLNNLVNMLGRDQNELGAIEKLMNLIRNMIETIDPHTIIIDPSQLLNNEIGNIHQEFKRLLEGLKRKLEDGPKLDLKALNGTLEKIRKLHADFMKDEEKVKEAKGILDASRQIRQDTKEELAKCQRRPLDILEKKVKALSVAGLNEEICGAPGDVECEKAKCGGALCGTCGGPSCTGSSPLSKDALDTAERTERGIRDLLRNLTEADTKARSNTYIYVKDKAQEMMNKITNSKNIFEKEKKSTKDLIIRVREYLTEDSMEPDDIDTLASAVLAIKLSIPNRTMNVSEIEQNLRDTVKLHGKIQKDLNKSEDNMNVTTDKLNQSTSKLKNAEDNLKTKQTKQLRDKIEALKNKTEMNQVQAVEAKAAADAALANATDANKDLQKVIEQFKNLTEKNQTQSNNGEANERLNRIKMEAEKMAKDIENKLKQIEDLEKRILDAARNKEEKMAELEFLQREAEALGKFIDQVVLKYLYCT</sequence>
<dbReference type="GO" id="GO:0005604">
    <property type="term" value="C:basement membrane"/>
    <property type="evidence" value="ECO:0007669"/>
    <property type="project" value="UniProtKB-SubCell"/>
</dbReference>
<dbReference type="InterPro" id="IPR056863">
    <property type="entry name" value="LMN_ATRN_NET-like_EGF"/>
</dbReference>
<feature type="signal peptide" evidence="15">
    <location>
        <begin position="1"/>
        <end position="20"/>
    </location>
</feature>
<keyword evidence="6" id="KW-0084">Basement membrane</keyword>
<feature type="domain" description="Laminin EGF-like" evidence="16">
    <location>
        <begin position="299"/>
        <end position="350"/>
    </location>
</feature>
<keyword evidence="9 12" id="KW-1015">Disulfide bond</keyword>
<evidence type="ECO:0000256" key="10">
    <source>
        <dbReference type="ARBA" id="ARBA00023180"/>
    </source>
</evidence>
<dbReference type="Pfam" id="PF23219">
    <property type="entry name" value="LAMB1"/>
    <property type="match status" value="1"/>
</dbReference>
<feature type="disulfide bond" evidence="12">
    <location>
        <begin position="1110"/>
        <end position="1119"/>
    </location>
</feature>
<dbReference type="Pfam" id="PF00055">
    <property type="entry name" value="Laminin_N"/>
    <property type="match status" value="1"/>
</dbReference>
<feature type="disulfide bond" evidence="12">
    <location>
        <begin position="750"/>
        <end position="762"/>
    </location>
</feature>
<feature type="domain" description="Laminin IV type B" evidence="17">
    <location>
        <begin position="441"/>
        <end position="744"/>
    </location>
</feature>
<evidence type="ECO:0000256" key="13">
    <source>
        <dbReference type="SAM" id="Coils"/>
    </source>
</evidence>
<evidence type="ECO:0000256" key="4">
    <source>
        <dbReference type="ARBA" id="ARBA00022729"/>
    </source>
</evidence>
<dbReference type="FunFam" id="2.10.25.10:FF:000135">
    <property type="entry name" value="Laminin subunit beta 4"/>
    <property type="match status" value="2"/>
</dbReference>
<dbReference type="PANTHER" id="PTHR10574">
    <property type="entry name" value="NETRIN/LAMININ-RELATED"/>
    <property type="match status" value="1"/>
</dbReference>
<evidence type="ECO:0000256" key="12">
    <source>
        <dbReference type="PROSITE-ProRule" id="PRU00460"/>
    </source>
</evidence>
<feature type="disulfide bond" evidence="12">
    <location>
        <begin position="1032"/>
        <end position="1041"/>
    </location>
</feature>